<feature type="region of interest" description="Disordered" evidence="1">
    <location>
        <begin position="1"/>
        <end position="87"/>
    </location>
</feature>
<reference evidence="2" key="2">
    <citation type="submission" date="2025-08" db="UniProtKB">
        <authorList>
            <consortium name="Ensembl"/>
        </authorList>
    </citation>
    <scope>IDENTIFICATION</scope>
</reference>
<dbReference type="OMA" id="TEPWEME"/>
<dbReference type="PANTHER" id="PTHR33487:SF1">
    <property type="entry name" value="CILIA- AND FLAGELLA-ASSOCIATED PROTEIN 54"/>
    <property type="match status" value="1"/>
</dbReference>
<name>A0A5F8GWZ3_MONDO</name>
<reference evidence="2" key="3">
    <citation type="submission" date="2025-09" db="UniProtKB">
        <authorList>
            <consortium name="Ensembl"/>
        </authorList>
    </citation>
    <scope>IDENTIFICATION</scope>
</reference>
<feature type="compositionally biased region" description="Polar residues" evidence="1">
    <location>
        <begin position="44"/>
        <end position="54"/>
    </location>
</feature>
<dbReference type="Bgee" id="ENSMODG00000037829">
    <property type="expression patterns" value="Expressed in liver and 1 other cell type or tissue"/>
</dbReference>
<sequence length="342" mass="39315">MDTLKVPGFVSPSGSASGSVSSMTSVSDYSWSQSSEGDKGDTEVTLQVPSSRSFLTRLPKTRGSPFRGLGQPLTAAPATTASRRRRRDPFLESIAMMNVMRQMPIKALRKFPVMERKSSECRCLLRQRPRPCNLIEQPRAVFYGPLDAKNPLLISFQKELKGVLDFLKRKQSQTHTPEEYQEYQQRGTFTLFNIWFKYQNRLPVQYYHEHLLKTGDTLIQAKEYKLALIQCYGKYLSQFNPSHDESDMNVTTFKKVFFSKGVNDESAKLTFHALQGKCISQYQIICATDPCFKRELSVEQCFKILSVFRLMMQITLPYEHLCWIVYNGTVTEPWEMEDLALS</sequence>
<dbReference type="STRING" id="13616.ENSMODP00000052027"/>
<protein>
    <submittedName>
        <fullName evidence="2">Uncharacterized protein</fullName>
    </submittedName>
</protein>
<dbReference type="AlphaFoldDB" id="A0A5F8GWZ3"/>
<reference evidence="2 3" key="1">
    <citation type="journal article" date="2007" name="Nature">
        <title>Genome of the marsupial Monodelphis domestica reveals innovation in non-coding sequences.</title>
        <authorList>
            <person name="Mikkelsen T.S."/>
            <person name="Wakefield M.J."/>
            <person name="Aken B."/>
            <person name="Amemiya C.T."/>
            <person name="Chang J.L."/>
            <person name="Duke S."/>
            <person name="Garber M."/>
            <person name="Gentles A.J."/>
            <person name="Goodstadt L."/>
            <person name="Heger A."/>
            <person name="Jurka J."/>
            <person name="Kamal M."/>
            <person name="Mauceli E."/>
            <person name="Searle S.M."/>
            <person name="Sharpe T."/>
            <person name="Baker M.L."/>
            <person name="Batzer M.A."/>
            <person name="Benos P.V."/>
            <person name="Belov K."/>
            <person name="Clamp M."/>
            <person name="Cook A."/>
            <person name="Cuff J."/>
            <person name="Das R."/>
            <person name="Davidow L."/>
            <person name="Deakin J.E."/>
            <person name="Fazzari M.J."/>
            <person name="Glass J.L."/>
            <person name="Grabherr M."/>
            <person name="Greally J.M."/>
            <person name="Gu W."/>
            <person name="Hore T.A."/>
            <person name="Huttley G.A."/>
            <person name="Kleber M."/>
            <person name="Jirtle R.L."/>
            <person name="Koina E."/>
            <person name="Lee J.T."/>
            <person name="Mahony S."/>
            <person name="Marra M.A."/>
            <person name="Miller R.D."/>
            <person name="Nicholls R.D."/>
            <person name="Oda M."/>
            <person name="Papenfuss A.T."/>
            <person name="Parra Z.E."/>
            <person name="Pollock D.D."/>
            <person name="Ray D.A."/>
            <person name="Schein J.E."/>
            <person name="Speed T.P."/>
            <person name="Thompson K."/>
            <person name="VandeBerg J.L."/>
            <person name="Wade C.M."/>
            <person name="Walker J.A."/>
            <person name="Waters P.D."/>
            <person name="Webber C."/>
            <person name="Weidman J.R."/>
            <person name="Xie X."/>
            <person name="Zody M.C."/>
            <person name="Baldwin J."/>
            <person name="Abdouelleil A."/>
            <person name="Abdulkadir J."/>
            <person name="Abebe A."/>
            <person name="Abera B."/>
            <person name="Abreu J."/>
            <person name="Acer S.C."/>
            <person name="Aftuck L."/>
            <person name="Alexander A."/>
            <person name="An P."/>
            <person name="Anderson E."/>
            <person name="Anderson S."/>
            <person name="Arachi H."/>
            <person name="Azer M."/>
            <person name="Bachantsang P."/>
            <person name="Barry A."/>
            <person name="Bayul T."/>
            <person name="Berlin A."/>
            <person name="Bessette D."/>
            <person name="Bloom T."/>
            <person name="Bloom T."/>
            <person name="Boguslavskiy L."/>
            <person name="Bonnet C."/>
            <person name="Boukhgalter B."/>
            <person name="Bourzgui I."/>
            <person name="Brown A."/>
            <person name="Cahill P."/>
            <person name="Channer S."/>
            <person name="Cheshatsang Y."/>
            <person name="Chuda L."/>
            <person name="Citroen M."/>
            <person name="Collymore A."/>
            <person name="Cooke P."/>
            <person name="Costello M."/>
            <person name="D'Aco K."/>
            <person name="Daza R."/>
            <person name="De Haan G."/>
            <person name="DeGray S."/>
            <person name="DeMaso C."/>
            <person name="Dhargay N."/>
            <person name="Dooley K."/>
            <person name="Dooley E."/>
            <person name="Doricent M."/>
            <person name="Dorje P."/>
            <person name="Dorjee K."/>
            <person name="Dupes A."/>
            <person name="Elong R."/>
            <person name="Falk J."/>
            <person name="Farina A."/>
            <person name="Faro S."/>
            <person name="Ferguson D."/>
            <person name="Fisher S."/>
            <person name="Foley C.D."/>
            <person name="Franke A."/>
            <person name="Friedrich D."/>
            <person name="Gadbois L."/>
            <person name="Gearin G."/>
            <person name="Gearin C.R."/>
            <person name="Giannoukos G."/>
            <person name="Goode T."/>
            <person name="Graham J."/>
            <person name="Grandbois E."/>
            <person name="Grewal S."/>
            <person name="Gyaltsen K."/>
            <person name="Hafez N."/>
            <person name="Hagos B."/>
            <person name="Hall J."/>
            <person name="Henson C."/>
            <person name="Hollinger A."/>
            <person name="Honan T."/>
            <person name="Huard M.D."/>
            <person name="Hughes L."/>
            <person name="Hurhula B."/>
            <person name="Husby M.E."/>
            <person name="Kamat A."/>
            <person name="Kanga B."/>
            <person name="Kashin S."/>
            <person name="Khazanovich D."/>
            <person name="Kisner P."/>
            <person name="Lance K."/>
            <person name="Lara M."/>
            <person name="Lee W."/>
            <person name="Lennon N."/>
            <person name="Letendre F."/>
            <person name="LeVine R."/>
            <person name="Lipovsky A."/>
            <person name="Liu X."/>
            <person name="Liu J."/>
            <person name="Liu S."/>
            <person name="Lokyitsang T."/>
            <person name="Lokyitsang Y."/>
            <person name="Lubonja R."/>
            <person name="Lui A."/>
            <person name="MacDonald P."/>
            <person name="Magnisalis V."/>
            <person name="Maru K."/>
            <person name="Matthews C."/>
            <person name="McCusker W."/>
            <person name="McDonough S."/>
            <person name="Mehta T."/>
            <person name="Meldrim J."/>
            <person name="Meneus L."/>
            <person name="Mihai O."/>
            <person name="Mihalev A."/>
            <person name="Mihova T."/>
            <person name="Mittelman R."/>
            <person name="Mlenga V."/>
            <person name="Montmayeur A."/>
            <person name="Mulrain L."/>
            <person name="Navidi A."/>
            <person name="Naylor J."/>
            <person name="Negash T."/>
            <person name="Nguyen T."/>
            <person name="Nguyen N."/>
            <person name="Nicol R."/>
            <person name="Norbu C."/>
            <person name="Norbu N."/>
            <person name="Novod N."/>
            <person name="O'Neill B."/>
            <person name="Osman S."/>
            <person name="Markiewicz E."/>
            <person name="Oyono O.L."/>
            <person name="Patti C."/>
            <person name="Phunkhang P."/>
            <person name="Pierre F."/>
            <person name="Priest M."/>
            <person name="Raghuraman S."/>
            <person name="Rege F."/>
            <person name="Reyes R."/>
            <person name="Rise C."/>
            <person name="Rogov P."/>
            <person name="Ross K."/>
            <person name="Ryan E."/>
            <person name="Settipalli S."/>
            <person name="Shea T."/>
            <person name="Sherpa N."/>
            <person name="Shi L."/>
            <person name="Shih D."/>
            <person name="Sparrow T."/>
            <person name="Spaulding J."/>
            <person name="Stalker J."/>
            <person name="Stange-Thomann N."/>
            <person name="Stavropoulos S."/>
            <person name="Stone C."/>
            <person name="Strader C."/>
            <person name="Tesfaye S."/>
            <person name="Thomson T."/>
            <person name="Thoulutsang Y."/>
            <person name="Thoulutsang D."/>
            <person name="Topham K."/>
            <person name="Topping I."/>
            <person name="Tsamla T."/>
            <person name="Vassiliev H."/>
            <person name="Vo A."/>
            <person name="Wangchuk T."/>
            <person name="Wangdi T."/>
            <person name="Weiand M."/>
            <person name="Wilkinson J."/>
            <person name="Wilson A."/>
            <person name="Yadav S."/>
            <person name="Young G."/>
            <person name="Yu Q."/>
            <person name="Zembek L."/>
            <person name="Zhong D."/>
            <person name="Zimmer A."/>
            <person name="Zwirko Z."/>
            <person name="Jaffe D.B."/>
            <person name="Alvarez P."/>
            <person name="Brockman W."/>
            <person name="Butler J."/>
            <person name="Chin C."/>
            <person name="Gnerre S."/>
            <person name="MacCallum I."/>
            <person name="Graves J.A."/>
            <person name="Ponting C.P."/>
            <person name="Breen M."/>
            <person name="Samollow P.B."/>
            <person name="Lander E.S."/>
            <person name="Lindblad-Toh K."/>
        </authorList>
    </citation>
    <scope>NUCLEOTIDE SEQUENCE [LARGE SCALE GENOMIC DNA]</scope>
</reference>
<evidence type="ECO:0000313" key="3">
    <source>
        <dbReference type="Proteomes" id="UP000002280"/>
    </source>
</evidence>
<feature type="compositionally biased region" description="Low complexity" evidence="1">
    <location>
        <begin position="8"/>
        <end position="32"/>
    </location>
</feature>
<dbReference type="InParanoid" id="A0A5F8GWZ3"/>
<evidence type="ECO:0000256" key="1">
    <source>
        <dbReference type="SAM" id="MobiDB-lite"/>
    </source>
</evidence>
<proteinExistence type="predicted"/>
<dbReference type="Proteomes" id="UP000002280">
    <property type="component" value="Chromosome 8"/>
</dbReference>
<evidence type="ECO:0000313" key="2">
    <source>
        <dbReference type="Ensembl" id="ENSMODP00000052027.1"/>
    </source>
</evidence>
<dbReference type="Ensembl" id="ENSMODT00000070643.1">
    <property type="protein sequence ID" value="ENSMODP00000052027.1"/>
    <property type="gene ID" value="ENSMODG00000037829.1"/>
</dbReference>
<keyword evidence="3" id="KW-1185">Reference proteome</keyword>
<accession>A0A5F8GWZ3</accession>
<dbReference type="InterPro" id="IPR027912">
    <property type="entry name" value="CFAP54"/>
</dbReference>
<dbReference type="GeneTree" id="ENSGT00990000204242"/>
<dbReference type="PANTHER" id="PTHR33487">
    <property type="entry name" value="CILIA- AND FLAGELLA-ASSOCIATED PROTEIN 54"/>
    <property type="match status" value="1"/>
</dbReference>
<dbReference type="Pfam" id="PF14858">
    <property type="entry name" value="CFAP54_N"/>
    <property type="match status" value="1"/>
</dbReference>
<organism evidence="2 3">
    <name type="scientific">Monodelphis domestica</name>
    <name type="common">Gray short-tailed opossum</name>
    <dbReference type="NCBI Taxonomy" id="13616"/>
    <lineage>
        <taxon>Eukaryota</taxon>
        <taxon>Metazoa</taxon>
        <taxon>Chordata</taxon>
        <taxon>Craniata</taxon>
        <taxon>Vertebrata</taxon>
        <taxon>Euteleostomi</taxon>
        <taxon>Mammalia</taxon>
        <taxon>Metatheria</taxon>
        <taxon>Didelphimorphia</taxon>
        <taxon>Didelphidae</taxon>
        <taxon>Monodelphis</taxon>
    </lineage>
</organism>